<dbReference type="CDD" id="cd00317">
    <property type="entry name" value="cyclophilin"/>
    <property type="match status" value="1"/>
</dbReference>
<organism evidence="8 9">
    <name type="scientific">Stratiformator vulcanicus</name>
    <dbReference type="NCBI Taxonomy" id="2527980"/>
    <lineage>
        <taxon>Bacteria</taxon>
        <taxon>Pseudomonadati</taxon>
        <taxon>Planctomycetota</taxon>
        <taxon>Planctomycetia</taxon>
        <taxon>Planctomycetales</taxon>
        <taxon>Planctomycetaceae</taxon>
        <taxon>Stratiformator</taxon>
    </lineage>
</organism>
<evidence type="ECO:0000256" key="4">
    <source>
        <dbReference type="ARBA" id="ARBA00023235"/>
    </source>
</evidence>
<dbReference type="PIRSF" id="PIRSF001467">
    <property type="entry name" value="Peptidylpro_ismrse"/>
    <property type="match status" value="1"/>
</dbReference>
<protein>
    <recommendedName>
        <fullName evidence="5">Peptidyl-prolyl cis-trans isomerase</fullName>
        <shortName evidence="5">PPIase</shortName>
        <ecNumber evidence="5">5.2.1.8</ecNumber>
    </recommendedName>
</protein>
<reference evidence="8 9" key="1">
    <citation type="submission" date="2019-02" db="EMBL/GenBank/DDBJ databases">
        <title>Deep-cultivation of Planctomycetes and their phenomic and genomic characterization uncovers novel biology.</title>
        <authorList>
            <person name="Wiegand S."/>
            <person name="Jogler M."/>
            <person name="Boedeker C."/>
            <person name="Pinto D."/>
            <person name="Vollmers J."/>
            <person name="Rivas-Marin E."/>
            <person name="Kohn T."/>
            <person name="Peeters S.H."/>
            <person name="Heuer A."/>
            <person name="Rast P."/>
            <person name="Oberbeckmann S."/>
            <person name="Bunk B."/>
            <person name="Jeske O."/>
            <person name="Meyerdierks A."/>
            <person name="Storesund J.E."/>
            <person name="Kallscheuer N."/>
            <person name="Luecker S."/>
            <person name="Lage O.M."/>
            <person name="Pohl T."/>
            <person name="Merkel B.J."/>
            <person name="Hornburger P."/>
            <person name="Mueller R.-W."/>
            <person name="Bruemmer F."/>
            <person name="Labrenz M."/>
            <person name="Spormann A.M."/>
            <person name="Op den Camp H."/>
            <person name="Overmann J."/>
            <person name="Amann R."/>
            <person name="Jetten M.S.M."/>
            <person name="Mascher T."/>
            <person name="Medema M.H."/>
            <person name="Devos D.P."/>
            <person name="Kaster A.-K."/>
            <person name="Ovreas L."/>
            <person name="Rohde M."/>
            <person name="Galperin M.Y."/>
            <person name="Jogler C."/>
        </authorList>
    </citation>
    <scope>NUCLEOTIDE SEQUENCE [LARGE SCALE GENOMIC DNA]</scope>
    <source>
        <strain evidence="8 9">Pan189</strain>
    </source>
</reference>
<dbReference type="Proteomes" id="UP000317318">
    <property type="component" value="Chromosome"/>
</dbReference>
<proteinExistence type="inferred from homology"/>
<dbReference type="PANTHER" id="PTHR45625">
    <property type="entry name" value="PEPTIDYL-PROLYL CIS-TRANS ISOMERASE-RELATED"/>
    <property type="match status" value="1"/>
</dbReference>
<dbReference type="Pfam" id="PF00160">
    <property type="entry name" value="Pro_isomerase"/>
    <property type="match status" value="1"/>
</dbReference>
<gene>
    <name evidence="8" type="primary">ppiB_2</name>
    <name evidence="8" type="ORF">Pan189_27030</name>
</gene>
<keyword evidence="9" id="KW-1185">Reference proteome</keyword>
<dbReference type="SUPFAM" id="SSF50891">
    <property type="entry name" value="Cyclophilin-like"/>
    <property type="match status" value="1"/>
</dbReference>
<dbReference type="OrthoDB" id="270889at2"/>
<keyword evidence="3 5" id="KW-0697">Rotamase</keyword>
<evidence type="ECO:0000256" key="3">
    <source>
        <dbReference type="ARBA" id="ARBA00023110"/>
    </source>
</evidence>
<evidence type="ECO:0000259" key="7">
    <source>
        <dbReference type="PROSITE" id="PS50072"/>
    </source>
</evidence>
<comment type="function">
    <text evidence="1 5">PPIases accelerate the folding of proteins. It catalyzes the cis-trans isomerization of proline imidic peptide bonds in oligopeptides.</text>
</comment>
<dbReference type="KEGG" id="svp:Pan189_27030"/>
<dbReference type="PROSITE" id="PS50072">
    <property type="entry name" value="CSA_PPIASE_2"/>
    <property type="match status" value="1"/>
</dbReference>
<dbReference type="PANTHER" id="PTHR45625:SF4">
    <property type="entry name" value="PEPTIDYLPROLYL ISOMERASE DOMAIN AND WD REPEAT-CONTAINING PROTEIN 1"/>
    <property type="match status" value="1"/>
</dbReference>
<dbReference type="EC" id="5.2.1.8" evidence="5"/>
<dbReference type="InterPro" id="IPR029000">
    <property type="entry name" value="Cyclophilin-like_dom_sf"/>
</dbReference>
<evidence type="ECO:0000313" key="8">
    <source>
        <dbReference type="EMBL" id="QDT38312.1"/>
    </source>
</evidence>
<feature type="region of interest" description="Disordered" evidence="6">
    <location>
        <begin position="146"/>
        <end position="165"/>
    </location>
</feature>
<sequence length="175" mass="19200">MADAKQAVQEAAKEIDFSSKSYQVHLETSEGPIRLEFFPDKAPKHCENFAALAKSNFYDDGEFHRVIEGFMIQGGCPEGSGMGGPGYQIDAEFNDVPHEEGTLSMARSQNPNSAGSQFFICLGRQDFLDGQYTAFGKTVDEESMQTVRSIGSTDTDGSDRPTSKKRIIKAELVEV</sequence>
<comment type="similarity">
    <text evidence="2 5">Belongs to the cyclophilin-type PPIase family.</text>
</comment>
<comment type="catalytic activity">
    <reaction evidence="5">
        <text>[protein]-peptidylproline (omega=180) = [protein]-peptidylproline (omega=0)</text>
        <dbReference type="Rhea" id="RHEA:16237"/>
        <dbReference type="Rhea" id="RHEA-COMP:10747"/>
        <dbReference type="Rhea" id="RHEA-COMP:10748"/>
        <dbReference type="ChEBI" id="CHEBI:83833"/>
        <dbReference type="ChEBI" id="CHEBI:83834"/>
        <dbReference type="EC" id="5.2.1.8"/>
    </reaction>
</comment>
<evidence type="ECO:0000313" key="9">
    <source>
        <dbReference type="Proteomes" id="UP000317318"/>
    </source>
</evidence>
<dbReference type="EMBL" id="CP036268">
    <property type="protein sequence ID" value="QDT38312.1"/>
    <property type="molecule type" value="Genomic_DNA"/>
</dbReference>
<evidence type="ECO:0000256" key="2">
    <source>
        <dbReference type="ARBA" id="ARBA00007365"/>
    </source>
</evidence>
<feature type="compositionally biased region" description="Polar residues" evidence="6">
    <location>
        <begin position="146"/>
        <end position="155"/>
    </location>
</feature>
<dbReference type="PRINTS" id="PR00153">
    <property type="entry name" value="CSAPPISMRASE"/>
</dbReference>
<evidence type="ECO:0000256" key="5">
    <source>
        <dbReference type="RuleBase" id="RU363019"/>
    </source>
</evidence>
<dbReference type="RefSeq" id="WP_145364435.1">
    <property type="nucleotide sequence ID" value="NZ_CP036268.1"/>
</dbReference>
<dbReference type="GO" id="GO:0003755">
    <property type="term" value="F:peptidyl-prolyl cis-trans isomerase activity"/>
    <property type="evidence" value="ECO:0007669"/>
    <property type="project" value="UniProtKB-UniRule"/>
</dbReference>
<name>A0A517R355_9PLAN</name>
<accession>A0A517R355</accession>
<dbReference type="InterPro" id="IPR024936">
    <property type="entry name" value="Cyclophilin-type_PPIase"/>
</dbReference>
<evidence type="ECO:0000256" key="1">
    <source>
        <dbReference type="ARBA" id="ARBA00002388"/>
    </source>
</evidence>
<feature type="domain" description="PPIase cyclophilin-type" evidence="7">
    <location>
        <begin position="31"/>
        <end position="172"/>
    </location>
</feature>
<dbReference type="Gene3D" id="2.40.100.10">
    <property type="entry name" value="Cyclophilin-like"/>
    <property type="match status" value="1"/>
</dbReference>
<evidence type="ECO:0000256" key="6">
    <source>
        <dbReference type="SAM" id="MobiDB-lite"/>
    </source>
</evidence>
<dbReference type="AlphaFoldDB" id="A0A517R355"/>
<dbReference type="InterPro" id="IPR044666">
    <property type="entry name" value="Cyclophilin_A-like"/>
</dbReference>
<keyword evidence="4 5" id="KW-0413">Isomerase</keyword>
<dbReference type="InterPro" id="IPR002130">
    <property type="entry name" value="Cyclophilin-type_PPIase_dom"/>
</dbReference>